<comment type="caution">
    <text evidence="1">The sequence shown here is derived from an EMBL/GenBank/DDBJ whole genome shotgun (WGS) entry which is preliminary data.</text>
</comment>
<dbReference type="EMBL" id="CAJVCH010360309">
    <property type="protein sequence ID" value="CAG7816085.1"/>
    <property type="molecule type" value="Genomic_DNA"/>
</dbReference>
<accession>A0A8J2PI05</accession>
<sequence>MGRITKHYTASVIIPWIILEIGLIHGEIYIPSRGRSGAIHQFYDQRVQALRPYMLVDMDNSNSYISNNPRGGSTLKRTVTKTYSEYVEKLEIDGESKLDLLLNIFEAGVHGQGSYTKIERQTSSSIFAFVEIIQHTREEKTDLCDPKWIQHLQFPLLQSEHVQATHIIKGKLYGLYLEIILEIHESEEDSNSNLELDVRAELDSFLARLDLSSSTSKTSVSKKYLSKSKILTYCNLINCPTPPQNLDQLEQFIKNSISTLTLNEDTQGNEIALIADDIRSLTECWNATIDHLNNKTKMHELSGQNVNLIESVIRDIEEGVAEINSFYKKMEVFKECVPETVMSDIRISSIEAMSFANTFKAKLKKFVIYVRFASACPVPTIIVFDTGLLEKAFLGRYYPCWLSEPSIPENQCQQHRPALFRQYFEAYNRPQPAVFIL</sequence>
<dbReference type="AlphaFoldDB" id="A0A8J2PI05"/>
<organism evidence="1 2">
    <name type="scientific">Allacma fusca</name>
    <dbReference type="NCBI Taxonomy" id="39272"/>
    <lineage>
        <taxon>Eukaryota</taxon>
        <taxon>Metazoa</taxon>
        <taxon>Ecdysozoa</taxon>
        <taxon>Arthropoda</taxon>
        <taxon>Hexapoda</taxon>
        <taxon>Collembola</taxon>
        <taxon>Symphypleona</taxon>
        <taxon>Sminthuridae</taxon>
        <taxon>Allacma</taxon>
    </lineage>
</organism>
<name>A0A8J2PI05_9HEXA</name>
<reference evidence="1" key="1">
    <citation type="submission" date="2021-06" db="EMBL/GenBank/DDBJ databases">
        <authorList>
            <person name="Hodson N. C."/>
            <person name="Mongue J. A."/>
            <person name="Jaron S. K."/>
        </authorList>
    </citation>
    <scope>NUCLEOTIDE SEQUENCE</scope>
</reference>
<dbReference type="Proteomes" id="UP000708208">
    <property type="component" value="Unassembled WGS sequence"/>
</dbReference>
<keyword evidence="2" id="KW-1185">Reference proteome</keyword>
<proteinExistence type="predicted"/>
<evidence type="ECO:0000313" key="2">
    <source>
        <dbReference type="Proteomes" id="UP000708208"/>
    </source>
</evidence>
<protein>
    <submittedName>
        <fullName evidence="1">Uncharacterized protein</fullName>
    </submittedName>
</protein>
<evidence type="ECO:0000313" key="1">
    <source>
        <dbReference type="EMBL" id="CAG7816085.1"/>
    </source>
</evidence>
<gene>
    <name evidence="1" type="ORF">AFUS01_LOCUS26720</name>
</gene>